<evidence type="ECO:0000256" key="2">
    <source>
        <dbReference type="SAM" id="MobiDB-lite"/>
    </source>
</evidence>
<dbReference type="SMART" id="SM01208">
    <property type="entry name" value="G5"/>
    <property type="match status" value="1"/>
</dbReference>
<gene>
    <name evidence="5" type="ORF">FHS18_006348</name>
</gene>
<keyword evidence="6" id="KW-1185">Reference proteome</keyword>
<feature type="domain" description="G5" evidence="4">
    <location>
        <begin position="391"/>
        <end position="468"/>
    </location>
</feature>
<reference evidence="5 6" key="1">
    <citation type="submission" date="2020-08" db="EMBL/GenBank/DDBJ databases">
        <title>Genomic Encyclopedia of Type Strains, Phase III (KMG-III): the genomes of soil and plant-associated and newly described type strains.</title>
        <authorList>
            <person name="Whitman W."/>
        </authorList>
    </citation>
    <scope>NUCLEOTIDE SEQUENCE [LARGE SCALE GENOMIC DNA]</scope>
    <source>
        <strain evidence="5 6">CECT 5862</strain>
    </source>
</reference>
<dbReference type="InterPro" id="IPR052913">
    <property type="entry name" value="Glycopeptide_resist_protein"/>
</dbReference>
<dbReference type="Gene3D" id="2.20.230.10">
    <property type="entry name" value="Resuscitation-promoting factor rpfb"/>
    <property type="match status" value="1"/>
</dbReference>
<dbReference type="InterPro" id="IPR007391">
    <property type="entry name" value="Vancomycin_resist_VanW"/>
</dbReference>
<dbReference type="InterPro" id="IPR011098">
    <property type="entry name" value="G5_dom"/>
</dbReference>
<dbReference type="PANTHER" id="PTHR35788:SF1">
    <property type="entry name" value="EXPORTED PROTEIN"/>
    <property type="match status" value="1"/>
</dbReference>
<dbReference type="EMBL" id="JACHXK010000028">
    <property type="protein sequence ID" value="MBB3114229.1"/>
    <property type="molecule type" value="Genomic_DNA"/>
</dbReference>
<keyword evidence="3" id="KW-0812">Transmembrane</keyword>
<accession>A0A7W5B4F7</accession>
<proteinExistence type="predicted"/>
<keyword evidence="1" id="KW-0732">Signal</keyword>
<evidence type="ECO:0000256" key="1">
    <source>
        <dbReference type="ARBA" id="ARBA00022729"/>
    </source>
</evidence>
<dbReference type="RefSeq" id="WP_183604277.1">
    <property type="nucleotide sequence ID" value="NZ_JACHXK010000028.1"/>
</dbReference>
<comment type="caution">
    <text evidence="5">The sequence shown here is derived from an EMBL/GenBank/DDBJ whole genome shotgun (WGS) entry which is preliminary data.</text>
</comment>
<dbReference type="PANTHER" id="PTHR35788">
    <property type="entry name" value="EXPORTED PROTEIN-RELATED"/>
    <property type="match status" value="1"/>
</dbReference>
<dbReference type="Pfam" id="PF04294">
    <property type="entry name" value="VanW"/>
    <property type="match status" value="1"/>
</dbReference>
<keyword evidence="3" id="KW-1133">Transmembrane helix</keyword>
<evidence type="ECO:0000256" key="3">
    <source>
        <dbReference type="SAM" id="Phobius"/>
    </source>
</evidence>
<feature type="transmembrane region" description="Helical" evidence="3">
    <location>
        <begin position="7"/>
        <end position="29"/>
    </location>
</feature>
<dbReference type="Pfam" id="PF07501">
    <property type="entry name" value="G5"/>
    <property type="match status" value="1"/>
</dbReference>
<sequence>MKIWHGIGIAIFALLLVFSIGWGMLWIYGQRDTVPESVKVSAVSDGSLTLQGETAIAIGGLPLDEALKLVKQHSLAASKVRLTIQANDTGKDERSWTLDQLGFKAQVQGAVQALEGLRTGGIWTRAKYRYLFDRQLHVTLGWDAGLLDKAVRQQWGLLEANAPVNATRTIKSDDSIIYTPHSDAYRIDTKTLAAAAGKAIAQAQTPQWGAQGKPVVLDLPLMLVHPNMTLDKLKAQGVARKIAEFTTDFSTSGSGRAYNVTSTAKILNNWELAPGEIFDYRKVIAATREGYGFREAPVILNGELVPGIGGGICQVSSTLYNTVLLAGLDMTERRNHSLPVSYLPMGRDATFAEGYINFRFKNTTGKHLIIRTEASGGKLTVKLFGTMEKGVSYTLASKTIEEIAPTIKEVPSAAVQPGDRLLMTPGKPGYVVETYRTKLVDGKAVATKRISRDKYKAQAAVYAVAPENAGPHGSQGQHGKGKELLEDGVTD</sequence>
<evidence type="ECO:0000313" key="6">
    <source>
        <dbReference type="Proteomes" id="UP000570361"/>
    </source>
</evidence>
<feature type="region of interest" description="Disordered" evidence="2">
    <location>
        <begin position="466"/>
        <end position="491"/>
    </location>
</feature>
<keyword evidence="3" id="KW-0472">Membrane</keyword>
<dbReference type="AlphaFoldDB" id="A0A7W5B4F7"/>
<evidence type="ECO:0000313" key="5">
    <source>
        <dbReference type="EMBL" id="MBB3114229.1"/>
    </source>
</evidence>
<organism evidence="5 6">
    <name type="scientific">Paenibacillus phyllosphaerae</name>
    <dbReference type="NCBI Taxonomy" id="274593"/>
    <lineage>
        <taxon>Bacteria</taxon>
        <taxon>Bacillati</taxon>
        <taxon>Bacillota</taxon>
        <taxon>Bacilli</taxon>
        <taxon>Bacillales</taxon>
        <taxon>Paenibacillaceae</taxon>
        <taxon>Paenibacillus</taxon>
    </lineage>
</organism>
<evidence type="ECO:0000259" key="4">
    <source>
        <dbReference type="SMART" id="SM01208"/>
    </source>
</evidence>
<protein>
    <submittedName>
        <fullName evidence="5">Vancomycin resistance protein YoaR</fullName>
    </submittedName>
</protein>
<name>A0A7W5B4F7_9BACL</name>
<dbReference type="Proteomes" id="UP000570361">
    <property type="component" value="Unassembled WGS sequence"/>
</dbReference>